<reference evidence="1" key="1">
    <citation type="submission" date="2013-11" db="EMBL/GenBank/DDBJ databases">
        <title>Genome sequence of the fusiform rust pathogen reveals effectors for host alternation and coevolution with pine.</title>
        <authorList>
            <consortium name="DOE Joint Genome Institute"/>
            <person name="Smith K."/>
            <person name="Pendleton A."/>
            <person name="Kubisiak T."/>
            <person name="Anderson C."/>
            <person name="Salamov A."/>
            <person name="Aerts A."/>
            <person name="Riley R."/>
            <person name="Clum A."/>
            <person name="Lindquist E."/>
            <person name="Ence D."/>
            <person name="Campbell M."/>
            <person name="Kronenberg Z."/>
            <person name="Feau N."/>
            <person name="Dhillon B."/>
            <person name="Hamelin R."/>
            <person name="Burleigh J."/>
            <person name="Smith J."/>
            <person name="Yandell M."/>
            <person name="Nelson C."/>
            <person name="Grigoriev I."/>
            <person name="Davis J."/>
        </authorList>
    </citation>
    <scope>NUCLEOTIDE SEQUENCE</scope>
    <source>
        <strain evidence="1">G11</strain>
    </source>
</reference>
<sequence length="88" mass="10390">MIKNHQNRNLSSISTSNRRRSLFIPELSRIVNKSREESNSDLRRFSEQLRPRLLIKPSRPFSWAGKVRVNENGLKNKLKIRSESSSRR</sequence>
<proteinExistence type="predicted"/>
<protein>
    <submittedName>
        <fullName evidence="1">Uncharacterized protein</fullName>
    </submittedName>
</protein>
<gene>
    <name evidence="1" type="ORF">CROQUDRAFT_662975</name>
</gene>
<evidence type="ECO:0000313" key="1">
    <source>
        <dbReference type="EMBL" id="KAG0142102.1"/>
    </source>
</evidence>
<evidence type="ECO:0000313" key="2">
    <source>
        <dbReference type="Proteomes" id="UP000886653"/>
    </source>
</evidence>
<organism evidence="1 2">
    <name type="scientific">Cronartium quercuum f. sp. fusiforme G11</name>
    <dbReference type="NCBI Taxonomy" id="708437"/>
    <lineage>
        <taxon>Eukaryota</taxon>
        <taxon>Fungi</taxon>
        <taxon>Dikarya</taxon>
        <taxon>Basidiomycota</taxon>
        <taxon>Pucciniomycotina</taxon>
        <taxon>Pucciniomycetes</taxon>
        <taxon>Pucciniales</taxon>
        <taxon>Coleosporiaceae</taxon>
        <taxon>Cronartium</taxon>
    </lineage>
</organism>
<dbReference type="EMBL" id="MU167360">
    <property type="protein sequence ID" value="KAG0142102.1"/>
    <property type="molecule type" value="Genomic_DNA"/>
</dbReference>
<name>A0A9P6T7I9_9BASI</name>
<dbReference type="AlphaFoldDB" id="A0A9P6T7I9"/>
<accession>A0A9P6T7I9</accession>
<keyword evidence="2" id="KW-1185">Reference proteome</keyword>
<dbReference type="Proteomes" id="UP000886653">
    <property type="component" value="Unassembled WGS sequence"/>
</dbReference>
<comment type="caution">
    <text evidence="1">The sequence shown here is derived from an EMBL/GenBank/DDBJ whole genome shotgun (WGS) entry which is preliminary data.</text>
</comment>